<feature type="domain" description="NADP-dependent oxidoreductase" evidence="8">
    <location>
        <begin position="16"/>
        <end position="267"/>
    </location>
</feature>
<sequence length="285" mass="31426">MLNETYTLSNGVEIPKLGLGTWFITNEAVVQAVKDAVQIGYRHIDTAQAYQNESGVGEGIRACGVNREELFVTTKLAAEVKSYKEAVASIDGSLHRLGLEYIDLMIIHSPKPWAEFSGPDPYFDGNREAWRALEEAYTAGKLRAIGLSNFEQADIDNILGSCSVKPVVNQILAHISNTPTELIHYSQENGMLVEAYSPIGHGELLKNKSITAIAQNYGVSVAQLSIRYCLQLGLLPLPKTANPEHMKTNAEVAFVISEEDMERLSNIEQIEHYGEASIFPVFGRK</sequence>
<evidence type="ECO:0000256" key="5">
    <source>
        <dbReference type="PIRSR" id="PIRSR000097-1"/>
    </source>
</evidence>
<evidence type="ECO:0000256" key="6">
    <source>
        <dbReference type="PIRSR" id="PIRSR000097-2"/>
    </source>
</evidence>
<evidence type="ECO:0000256" key="2">
    <source>
        <dbReference type="ARBA" id="ARBA00022857"/>
    </source>
</evidence>
<feature type="binding site" evidence="6">
    <location>
        <position position="108"/>
    </location>
    <ligand>
        <name>substrate</name>
    </ligand>
</feature>
<dbReference type="PANTHER" id="PTHR43827">
    <property type="entry name" value="2,5-DIKETO-D-GLUCONIC ACID REDUCTASE"/>
    <property type="match status" value="1"/>
</dbReference>
<dbReference type="GO" id="GO:0016616">
    <property type="term" value="F:oxidoreductase activity, acting on the CH-OH group of donors, NAD or NADP as acceptor"/>
    <property type="evidence" value="ECO:0007669"/>
    <property type="project" value="UniProtKB-ARBA"/>
</dbReference>
<comment type="catalytic activity">
    <reaction evidence="4">
        <text>hydroxyacetone + NADP(+) = methylglyoxal + NADPH + H(+)</text>
        <dbReference type="Rhea" id="RHEA:27986"/>
        <dbReference type="ChEBI" id="CHEBI:15378"/>
        <dbReference type="ChEBI" id="CHEBI:17158"/>
        <dbReference type="ChEBI" id="CHEBI:27957"/>
        <dbReference type="ChEBI" id="CHEBI:57783"/>
        <dbReference type="ChEBI" id="CHEBI:58349"/>
    </reaction>
</comment>
<proteinExistence type="inferred from homology"/>
<dbReference type="Pfam" id="PF00248">
    <property type="entry name" value="Aldo_ket_red"/>
    <property type="match status" value="1"/>
</dbReference>
<dbReference type="InterPro" id="IPR036812">
    <property type="entry name" value="NAD(P)_OxRdtase_dom_sf"/>
</dbReference>
<dbReference type="InterPro" id="IPR023210">
    <property type="entry name" value="NADP_OxRdtase_dom"/>
</dbReference>
<protein>
    <submittedName>
        <fullName evidence="9">Aldo/keto reductase</fullName>
    </submittedName>
</protein>
<evidence type="ECO:0000256" key="7">
    <source>
        <dbReference type="PIRSR" id="PIRSR000097-3"/>
    </source>
</evidence>
<dbReference type="Proteomes" id="UP000502756">
    <property type="component" value="Chromosome"/>
</dbReference>
<dbReference type="AlphaFoldDB" id="A0A6M5YGB5"/>
<evidence type="ECO:0000313" key="10">
    <source>
        <dbReference type="Proteomes" id="UP000502756"/>
    </source>
</evidence>
<feature type="site" description="Lowers pKa of active site Tyr" evidence="7">
    <location>
        <position position="75"/>
    </location>
</feature>
<dbReference type="PRINTS" id="PR00069">
    <property type="entry name" value="ALDKETRDTASE"/>
</dbReference>
<feature type="active site" description="Proton donor" evidence="5">
    <location>
        <position position="50"/>
    </location>
</feature>
<dbReference type="Gene3D" id="3.20.20.100">
    <property type="entry name" value="NADP-dependent oxidoreductase domain"/>
    <property type="match status" value="1"/>
</dbReference>
<accession>A0A6M5YGB5</accession>
<evidence type="ECO:0000256" key="4">
    <source>
        <dbReference type="ARBA" id="ARBA00049445"/>
    </source>
</evidence>
<dbReference type="EMBL" id="CP053435">
    <property type="protein sequence ID" value="QJW92371.1"/>
    <property type="molecule type" value="Genomic_DNA"/>
</dbReference>
<dbReference type="SUPFAM" id="SSF51430">
    <property type="entry name" value="NAD(P)-linked oxidoreductase"/>
    <property type="match status" value="1"/>
</dbReference>
<dbReference type="InterPro" id="IPR018170">
    <property type="entry name" value="Aldo/ket_reductase_CS"/>
</dbReference>
<gene>
    <name evidence="9" type="ORF">HNV11_15900</name>
</gene>
<organism evidence="9 10">
    <name type="scientific">Spirosoma taeanense</name>
    <dbReference type="NCBI Taxonomy" id="2735870"/>
    <lineage>
        <taxon>Bacteria</taxon>
        <taxon>Pseudomonadati</taxon>
        <taxon>Bacteroidota</taxon>
        <taxon>Cytophagia</taxon>
        <taxon>Cytophagales</taxon>
        <taxon>Cytophagaceae</taxon>
        <taxon>Spirosoma</taxon>
    </lineage>
</organism>
<comment type="similarity">
    <text evidence="1">Belongs to the aldo/keto reductase family.</text>
</comment>
<dbReference type="FunFam" id="3.20.20.100:FF:000002">
    <property type="entry name" value="2,5-diketo-D-gluconic acid reductase A"/>
    <property type="match status" value="1"/>
</dbReference>
<dbReference type="PIRSF" id="PIRSF000097">
    <property type="entry name" value="AKR"/>
    <property type="match status" value="1"/>
</dbReference>
<dbReference type="PANTHER" id="PTHR43827:SF3">
    <property type="entry name" value="NADP-DEPENDENT OXIDOREDUCTASE DOMAIN-CONTAINING PROTEIN"/>
    <property type="match status" value="1"/>
</dbReference>
<evidence type="ECO:0000313" key="9">
    <source>
        <dbReference type="EMBL" id="QJW92371.1"/>
    </source>
</evidence>
<keyword evidence="2" id="KW-0521">NADP</keyword>
<keyword evidence="10" id="KW-1185">Reference proteome</keyword>
<dbReference type="CDD" id="cd19071">
    <property type="entry name" value="AKR_AKR1-5-like"/>
    <property type="match status" value="1"/>
</dbReference>
<dbReference type="KEGG" id="stae:HNV11_15900"/>
<reference evidence="9 10" key="1">
    <citation type="submission" date="2020-05" db="EMBL/GenBank/DDBJ databases">
        <title>Genome sequencing of Spirosoma sp. TS118.</title>
        <authorList>
            <person name="Lee J.-H."/>
            <person name="Jeong S."/>
            <person name="Zhao L."/>
            <person name="Jung J.-H."/>
            <person name="Kim M.-K."/>
            <person name="Lim S."/>
        </authorList>
    </citation>
    <scope>NUCLEOTIDE SEQUENCE [LARGE SCALE GENOMIC DNA]</scope>
    <source>
        <strain evidence="9 10">TS118</strain>
    </source>
</reference>
<evidence type="ECO:0000256" key="3">
    <source>
        <dbReference type="ARBA" id="ARBA00023002"/>
    </source>
</evidence>
<name>A0A6M5YGB5_9BACT</name>
<evidence type="ECO:0000256" key="1">
    <source>
        <dbReference type="ARBA" id="ARBA00007905"/>
    </source>
</evidence>
<dbReference type="PROSITE" id="PS00798">
    <property type="entry name" value="ALDOKETO_REDUCTASE_1"/>
    <property type="match status" value="1"/>
</dbReference>
<dbReference type="InterPro" id="IPR020471">
    <property type="entry name" value="AKR"/>
</dbReference>
<keyword evidence="3" id="KW-0560">Oxidoreductase</keyword>
<evidence type="ECO:0000259" key="8">
    <source>
        <dbReference type="Pfam" id="PF00248"/>
    </source>
</evidence>